<evidence type="ECO:0000259" key="1">
    <source>
        <dbReference type="SMART" id="SM00327"/>
    </source>
</evidence>
<dbReference type="InterPro" id="IPR002035">
    <property type="entry name" value="VWF_A"/>
</dbReference>
<accession>A0A3B1CBJ1</accession>
<dbReference type="Pfam" id="PF01882">
    <property type="entry name" value="DUF58"/>
    <property type="match status" value="1"/>
</dbReference>
<protein>
    <recommendedName>
        <fullName evidence="1">VWFA domain-containing protein</fullName>
    </recommendedName>
</protein>
<dbReference type="SUPFAM" id="SSF53300">
    <property type="entry name" value="vWA-like"/>
    <property type="match status" value="1"/>
</dbReference>
<gene>
    <name evidence="2" type="ORF">MNBD_NITROSPINAE01-1358</name>
</gene>
<dbReference type="InterPro" id="IPR036465">
    <property type="entry name" value="vWFA_dom_sf"/>
</dbReference>
<reference evidence="2" key="1">
    <citation type="submission" date="2018-06" db="EMBL/GenBank/DDBJ databases">
        <authorList>
            <person name="Zhirakovskaya E."/>
        </authorList>
    </citation>
    <scope>NUCLEOTIDE SEQUENCE</scope>
</reference>
<dbReference type="Gene3D" id="3.40.50.410">
    <property type="entry name" value="von Willebrand factor, type A domain"/>
    <property type="match status" value="1"/>
</dbReference>
<dbReference type="SMART" id="SM00327">
    <property type="entry name" value="VWA"/>
    <property type="match status" value="1"/>
</dbReference>
<proteinExistence type="predicted"/>
<dbReference type="EMBL" id="UOGC01000021">
    <property type="protein sequence ID" value="VAX16035.1"/>
    <property type="molecule type" value="Genomic_DNA"/>
</dbReference>
<dbReference type="InterPro" id="IPR002881">
    <property type="entry name" value="DUF58"/>
</dbReference>
<feature type="domain" description="VWFA" evidence="1">
    <location>
        <begin position="89"/>
        <end position="255"/>
    </location>
</feature>
<dbReference type="PANTHER" id="PTHR33608">
    <property type="entry name" value="BLL2464 PROTEIN"/>
    <property type="match status" value="1"/>
</dbReference>
<dbReference type="PANTHER" id="PTHR33608:SF6">
    <property type="entry name" value="BLL2464 PROTEIN"/>
    <property type="match status" value="1"/>
</dbReference>
<sequence>MKPAVSSNEEPDEEKLAEVIQRIRRIEIKTRRIVDNVFSGEYHSAFKGRGMEFAESRPYQPGDDVRVMDWKVTARTGDPFVKVFREEREMTLMLVCDFSGSNSFGSHERFKEEVAADLCAALAFSAIKNNDKVGLIAFTDRVELFIAPKKGRTHVLRLIRELLFYKPNSKGTDIGQALEYMNRVTKKRSITFLVSDFHAEEYKKQLSATAKKHDLIAVRLVDPREEVLPDVGYITLKDAETGLSCIVNTSDKKLRDDFQRTIALETKERDRLFASCRVDQVVIRSDRSYVEPLIRFFKERERRRSFG</sequence>
<evidence type="ECO:0000313" key="2">
    <source>
        <dbReference type="EMBL" id="VAX16035.1"/>
    </source>
</evidence>
<name>A0A3B1CBJ1_9ZZZZ</name>
<organism evidence="2">
    <name type="scientific">hydrothermal vent metagenome</name>
    <dbReference type="NCBI Taxonomy" id="652676"/>
    <lineage>
        <taxon>unclassified sequences</taxon>
        <taxon>metagenomes</taxon>
        <taxon>ecological metagenomes</taxon>
    </lineage>
</organism>
<dbReference type="AlphaFoldDB" id="A0A3B1CBJ1"/>